<evidence type="ECO:0000256" key="2">
    <source>
        <dbReference type="SAM" id="MobiDB-lite"/>
    </source>
</evidence>
<gene>
    <name evidence="4" type="ORF">LTR36_003283</name>
</gene>
<protein>
    <recommendedName>
        <fullName evidence="3">PWI domain-containing protein</fullName>
    </recommendedName>
</protein>
<dbReference type="EMBL" id="JAVFHQ010000002">
    <property type="protein sequence ID" value="KAK4550316.1"/>
    <property type="molecule type" value="Genomic_DNA"/>
</dbReference>
<dbReference type="PROSITE" id="PS51025">
    <property type="entry name" value="PWI"/>
    <property type="match status" value="1"/>
</dbReference>
<reference evidence="4 5" key="1">
    <citation type="submission" date="2021-11" db="EMBL/GenBank/DDBJ databases">
        <title>Black yeast isolated from Biological Soil Crust.</title>
        <authorList>
            <person name="Kurbessoian T."/>
        </authorList>
    </citation>
    <scope>NUCLEOTIDE SEQUENCE [LARGE SCALE GENOMIC DNA]</scope>
    <source>
        <strain evidence="4 5">CCFEE 5522</strain>
    </source>
</reference>
<feature type="region of interest" description="Disordered" evidence="2">
    <location>
        <begin position="129"/>
        <end position="340"/>
    </location>
</feature>
<dbReference type="InterPro" id="IPR052225">
    <property type="entry name" value="Ser/Arg_repetitive_matrix"/>
</dbReference>
<feature type="compositionally biased region" description="Basic and acidic residues" evidence="2">
    <location>
        <begin position="129"/>
        <end position="197"/>
    </location>
</feature>
<dbReference type="Proteomes" id="UP001324427">
    <property type="component" value="Unassembled WGS sequence"/>
</dbReference>
<dbReference type="GO" id="GO:0006397">
    <property type="term" value="P:mRNA processing"/>
    <property type="evidence" value="ECO:0007669"/>
    <property type="project" value="UniProtKB-KW"/>
</dbReference>
<feature type="domain" description="PWI" evidence="3">
    <location>
        <begin position="16"/>
        <end position="115"/>
    </location>
</feature>
<accession>A0AAV9JZ20</accession>
<dbReference type="AlphaFoldDB" id="A0AAV9JZ20"/>
<dbReference type="InterPro" id="IPR002483">
    <property type="entry name" value="PWI_dom"/>
</dbReference>
<proteinExistence type="predicted"/>
<organism evidence="4 5">
    <name type="scientific">Oleoguttula mirabilis</name>
    <dbReference type="NCBI Taxonomy" id="1507867"/>
    <lineage>
        <taxon>Eukaryota</taxon>
        <taxon>Fungi</taxon>
        <taxon>Dikarya</taxon>
        <taxon>Ascomycota</taxon>
        <taxon>Pezizomycotina</taxon>
        <taxon>Dothideomycetes</taxon>
        <taxon>Dothideomycetidae</taxon>
        <taxon>Mycosphaerellales</taxon>
        <taxon>Teratosphaeriaceae</taxon>
        <taxon>Oleoguttula</taxon>
    </lineage>
</organism>
<feature type="region of interest" description="Disordered" evidence="2">
    <location>
        <begin position="401"/>
        <end position="430"/>
    </location>
</feature>
<evidence type="ECO:0000313" key="4">
    <source>
        <dbReference type="EMBL" id="KAK4550316.1"/>
    </source>
</evidence>
<evidence type="ECO:0000313" key="5">
    <source>
        <dbReference type="Proteomes" id="UP001324427"/>
    </source>
</evidence>
<feature type="compositionally biased region" description="Gly residues" evidence="2">
    <location>
        <begin position="420"/>
        <end position="430"/>
    </location>
</feature>
<dbReference type="GO" id="GO:0048024">
    <property type="term" value="P:regulation of mRNA splicing, via spliceosome"/>
    <property type="evidence" value="ECO:0007669"/>
    <property type="project" value="TreeGrafter"/>
</dbReference>
<dbReference type="GO" id="GO:0003723">
    <property type="term" value="F:RNA binding"/>
    <property type="evidence" value="ECO:0007669"/>
    <property type="project" value="TreeGrafter"/>
</dbReference>
<dbReference type="PANTHER" id="PTHR23148:SF0">
    <property type="entry name" value="SERINE_ARGININE REPETITIVE MATRIX PROTEIN 1"/>
    <property type="match status" value="1"/>
</dbReference>
<comment type="caution">
    <text evidence="4">The sequence shown here is derived from an EMBL/GenBank/DDBJ whole genome shotgun (WGS) entry which is preliminary data.</text>
</comment>
<dbReference type="PANTHER" id="PTHR23148">
    <property type="entry name" value="SERINE/ARGININE REGULATED NUCLEAR MATRIX PROTEIN"/>
    <property type="match status" value="1"/>
</dbReference>
<keyword evidence="5" id="KW-1185">Reference proteome</keyword>
<evidence type="ECO:0000256" key="1">
    <source>
        <dbReference type="ARBA" id="ARBA00022664"/>
    </source>
</evidence>
<feature type="region of interest" description="Disordered" evidence="2">
    <location>
        <begin position="352"/>
        <end position="381"/>
    </location>
</feature>
<dbReference type="Pfam" id="PF01480">
    <property type="entry name" value="PWI"/>
    <property type="match status" value="1"/>
</dbReference>
<name>A0AAV9JZ20_9PEZI</name>
<sequence>MSAALTTNVDRRLLQTTKFPPFMTTKVDMKKVNLPVIKKWVSDELAKILRDEDDVITDLVFNLIEGPRYPNIKELQISLNGFLDKDAPKFCEGLWKLCISAQENPQGIPKELLEAKKLELLQDKIAEDKAREDARKRQEEERERERDMARVRDRERNERSERGRGRGGRYGRDSDRRPPHRDSRSPPPRRRDGDDFYRAPPPRGTDSRNRRRKSPVRSDHSRSPPPKRTRRASPSRSRSPPRGAVSRDKPFGSTSRSRSPPSHAKKRTSLAANDLMSRNDKSRRDEPRLSRETTSHSETPPAREPTTRGSHPSSKRRNTSSVETEDRESTSGGAEEPGFIIRGSAAAFAATLARRATQPASPPSIPVAPAQPRERQSNQLIKDGLRMKLLKQTIINNREAGKLPGVPMLKRDDATDTEEGGGGGSVGGQE</sequence>
<dbReference type="Gene3D" id="1.20.1390.10">
    <property type="entry name" value="PWI domain"/>
    <property type="match status" value="1"/>
</dbReference>
<dbReference type="SUPFAM" id="SSF101233">
    <property type="entry name" value="PWI domain"/>
    <property type="match status" value="1"/>
</dbReference>
<feature type="compositionally biased region" description="Basic and acidic residues" evidence="2">
    <location>
        <begin position="277"/>
        <end position="295"/>
    </location>
</feature>
<keyword evidence="1" id="KW-0507">mRNA processing</keyword>
<dbReference type="SMART" id="SM00311">
    <property type="entry name" value="PWI"/>
    <property type="match status" value="1"/>
</dbReference>
<evidence type="ECO:0000259" key="3">
    <source>
        <dbReference type="PROSITE" id="PS51025"/>
    </source>
</evidence>
<dbReference type="InterPro" id="IPR036483">
    <property type="entry name" value="PWI_dom_sf"/>
</dbReference>
<dbReference type="GO" id="GO:0005681">
    <property type="term" value="C:spliceosomal complex"/>
    <property type="evidence" value="ECO:0007669"/>
    <property type="project" value="TreeGrafter"/>
</dbReference>